<organism evidence="1 2">
    <name type="scientific">Paramecium octaurelia</name>
    <dbReference type="NCBI Taxonomy" id="43137"/>
    <lineage>
        <taxon>Eukaryota</taxon>
        <taxon>Sar</taxon>
        <taxon>Alveolata</taxon>
        <taxon>Ciliophora</taxon>
        <taxon>Intramacronucleata</taxon>
        <taxon>Oligohymenophorea</taxon>
        <taxon>Peniculida</taxon>
        <taxon>Parameciidae</taxon>
        <taxon>Paramecium</taxon>
    </lineage>
</organism>
<accession>A0A8S1T735</accession>
<proteinExistence type="predicted"/>
<name>A0A8S1T735_PAROT</name>
<dbReference type="Proteomes" id="UP000683925">
    <property type="component" value="Unassembled WGS sequence"/>
</dbReference>
<keyword evidence="2" id="KW-1185">Reference proteome</keyword>
<dbReference type="EMBL" id="CAJJDP010000020">
    <property type="protein sequence ID" value="CAD8148053.1"/>
    <property type="molecule type" value="Genomic_DNA"/>
</dbReference>
<gene>
    <name evidence="1" type="ORF">POCTA_138.1.T0200332</name>
</gene>
<sequence>MFEKALKFQVSKKGDKMKNLQSQLPTININNSEKYNDSTIMADYQSLGNRQYYYSSQKRNQIKSIRRSRGVGYTQLIDNYKNASRQSQENPFSEEFLIKPFQNNRNKEQLTERQPIMTMDYQLHKYNTIEGTTKSIKYRSQTQKVEQIEAHMKISPYIHQNKRFQCIDYFYII</sequence>
<dbReference type="OrthoDB" id="10287985at2759"/>
<reference evidence="1" key="1">
    <citation type="submission" date="2021-01" db="EMBL/GenBank/DDBJ databases">
        <authorList>
            <consortium name="Genoscope - CEA"/>
            <person name="William W."/>
        </authorList>
    </citation>
    <scope>NUCLEOTIDE SEQUENCE</scope>
</reference>
<protein>
    <submittedName>
        <fullName evidence="1">Uncharacterized protein</fullName>
    </submittedName>
</protein>
<evidence type="ECO:0000313" key="1">
    <source>
        <dbReference type="EMBL" id="CAD8148053.1"/>
    </source>
</evidence>
<comment type="caution">
    <text evidence="1">The sequence shown here is derived from an EMBL/GenBank/DDBJ whole genome shotgun (WGS) entry which is preliminary data.</text>
</comment>
<dbReference type="AlphaFoldDB" id="A0A8S1T735"/>
<dbReference type="OMA" id="RFQCIDY"/>
<evidence type="ECO:0000313" key="2">
    <source>
        <dbReference type="Proteomes" id="UP000683925"/>
    </source>
</evidence>